<feature type="transmembrane region" description="Helical" evidence="1">
    <location>
        <begin position="64"/>
        <end position="84"/>
    </location>
</feature>
<sequence>MTGEETFGNLHEVLRNLYDEMMPLCSDITGVATGVAALGALFYVASRVWQALSRAEPIDIYPLFRPFCLGVCIMFFPTFVLGTINGIMSPVVTGCHSIMEGQTLNIREYSEKRQKLEYEAMTRNPETAYLVDNEEYERQIEDLGWSPSDLKAMAGMAAERLKYQARQSVSNFFRSFLELLFQSVSLVLDTLRTFFLIVLSILGPLSFAISVYDGFHNTMIQWICQYISIYLWLPISDLFSSVLARIQVLMIEKDIAALSDPAYVPDVNNSAYIIFMLIAIVGYFTIPTVSTWVIQASGAGNYGKQVNSWSLKGGRAAAAITGASIGHIAGKLRGR</sequence>
<feature type="transmembrane region" description="Helical" evidence="1">
    <location>
        <begin position="24"/>
        <end position="44"/>
    </location>
</feature>
<evidence type="ECO:0000313" key="4">
    <source>
        <dbReference type="Proteomes" id="UP000020773"/>
    </source>
</evidence>
<dbReference type="PATRIC" id="fig|1339316.3.peg.906"/>
<dbReference type="GeneID" id="26161874"/>
<name>A0A015U6C4_BACFG</name>
<feature type="transmembrane region" description="Helical" evidence="1">
    <location>
        <begin position="227"/>
        <end position="251"/>
    </location>
</feature>
<feature type="domain" description="Conjugative transposon TraJ C-terminal" evidence="2">
    <location>
        <begin position="7"/>
        <end position="325"/>
    </location>
</feature>
<reference evidence="3 4" key="1">
    <citation type="submission" date="2014-02" db="EMBL/GenBank/DDBJ databases">
        <authorList>
            <person name="Sears C."/>
            <person name="Carroll K."/>
            <person name="Sack B.R."/>
            <person name="Qadri F."/>
            <person name="Myers L.L."/>
            <person name="Chung G.-T."/>
            <person name="Escheverria P."/>
            <person name="Fraser C.M."/>
            <person name="Sadzewicz L."/>
            <person name="Shefchek K.A."/>
            <person name="Tallon L."/>
            <person name="Das S.P."/>
            <person name="Daugherty S."/>
            <person name="Mongodin E.F."/>
        </authorList>
    </citation>
    <scope>NUCLEOTIDE SEQUENCE [LARGE SCALE GENOMIC DNA]</scope>
    <source>
        <strain evidence="4">3998T(B)3</strain>
    </source>
</reference>
<feature type="transmembrane region" description="Helical" evidence="1">
    <location>
        <begin position="194"/>
        <end position="215"/>
    </location>
</feature>
<dbReference type="EMBL" id="JGDB01000017">
    <property type="protein sequence ID" value="EXY92369.1"/>
    <property type="molecule type" value="Genomic_DNA"/>
</dbReference>
<proteinExistence type="predicted"/>
<organism evidence="3 4">
    <name type="scientific">Bacteroides fragilis str. 3998T(B)3</name>
    <dbReference type="NCBI Taxonomy" id="1339316"/>
    <lineage>
        <taxon>Bacteria</taxon>
        <taxon>Pseudomonadati</taxon>
        <taxon>Bacteroidota</taxon>
        <taxon>Bacteroidia</taxon>
        <taxon>Bacteroidales</taxon>
        <taxon>Bacteroidaceae</taxon>
        <taxon>Bacteroides</taxon>
    </lineage>
</organism>
<comment type="caution">
    <text evidence="3">The sequence shown here is derived from an EMBL/GenBank/DDBJ whole genome shotgun (WGS) entry which is preliminary data.</text>
</comment>
<keyword evidence="1" id="KW-0812">Transmembrane</keyword>
<dbReference type="Proteomes" id="UP000020773">
    <property type="component" value="Unassembled WGS sequence"/>
</dbReference>
<keyword evidence="1" id="KW-0472">Membrane</keyword>
<evidence type="ECO:0000313" key="3">
    <source>
        <dbReference type="EMBL" id="EXY92369.1"/>
    </source>
</evidence>
<gene>
    <name evidence="3" type="ORF">M125_0930</name>
</gene>
<accession>A0A015U6C4</accession>
<dbReference type="InterPro" id="IPR012424">
    <property type="entry name" value="Conjugative_transposon_TraJ_C"/>
</dbReference>
<evidence type="ECO:0000259" key="2">
    <source>
        <dbReference type="Pfam" id="PF07863"/>
    </source>
</evidence>
<protein>
    <submittedName>
        <fullName evidence="3">Conjugative transposon TraJ protein</fullName>
    </submittedName>
</protein>
<dbReference type="AlphaFoldDB" id="A0A015U6C4"/>
<dbReference type="Pfam" id="PF07863">
    <property type="entry name" value="CtnDOT_TraJ"/>
    <property type="match status" value="1"/>
</dbReference>
<dbReference type="InterPro" id="IPR022393">
    <property type="entry name" value="Conjugative_transposon_TraJ"/>
</dbReference>
<keyword evidence="1" id="KW-1133">Transmembrane helix</keyword>
<feature type="transmembrane region" description="Helical" evidence="1">
    <location>
        <begin position="271"/>
        <end position="294"/>
    </location>
</feature>
<dbReference type="NCBIfam" id="TIGR03782">
    <property type="entry name" value="Bac_Flav_CT_J"/>
    <property type="match status" value="1"/>
</dbReference>
<dbReference type="RefSeq" id="WP_005776801.1">
    <property type="nucleotide sequence ID" value="NZ_JGDB01000017.1"/>
</dbReference>
<evidence type="ECO:0000256" key="1">
    <source>
        <dbReference type="SAM" id="Phobius"/>
    </source>
</evidence>